<evidence type="ECO:0000313" key="9">
    <source>
        <dbReference type="EMBL" id="MDX6805563.1"/>
    </source>
</evidence>
<evidence type="ECO:0000259" key="8">
    <source>
        <dbReference type="PROSITE" id="PS50106"/>
    </source>
</evidence>
<dbReference type="Pfam" id="PF13365">
    <property type="entry name" value="Trypsin_2"/>
    <property type="match status" value="1"/>
</dbReference>
<dbReference type="PANTHER" id="PTHR43343:SF3">
    <property type="entry name" value="PROTEASE DO-LIKE 8, CHLOROPLASTIC"/>
    <property type="match status" value="1"/>
</dbReference>
<dbReference type="SUPFAM" id="SSF50494">
    <property type="entry name" value="Trypsin-like serine proteases"/>
    <property type="match status" value="1"/>
</dbReference>
<dbReference type="SMART" id="SM00228">
    <property type="entry name" value="PDZ"/>
    <property type="match status" value="2"/>
</dbReference>
<proteinExistence type="predicted"/>
<dbReference type="PANTHER" id="PTHR43343">
    <property type="entry name" value="PEPTIDASE S12"/>
    <property type="match status" value="1"/>
</dbReference>
<dbReference type="InterPro" id="IPR009003">
    <property type="entry name" value="Peptidase_S1_PA"/>
</dbReference>
<keyword evidence="10" id="KW-1185">Reference proteome</keyword>
<dbReference type="EMBL" id="JAXAFJ010000002">
    <property type="protein sequence ID" value="MDX6805563.1"/>
    <property type="molecule type" value="Genomic_DNA"/>
</dbReference>
<comment type="caution">
    <text evidence="9">The sequence shown here is derived from an EMBL/GenBank/DDBJ whole genome shotgun (WGS) entry which is preliminary data.</text>
</comment>
<evidence type="ECO:0000256" key="7">
    <source>
        <dbReference type="SAM" id="SignalP"/>
    </source>
</evidence>
<dbReference type="SUPFAM" id="SSF50156">
    <property type="entry name" value="PDZ domain-like"/>
    <property type="match status" value="2"/>
</dbReference>
<protein>
    <submittedName>
        <fullName evidence="9">Do family serine endopeptidase</fullName>
        <ecNumber evidence="9">3.4.21.107</ecNumber>
    </submittedName>
</protein>
<feature type="domain" description="PDZ" evidence="8">
    <location>
        <begin position="276"/>
        <end position="340"/>
    </location>
</feature>
<keyword evidence="5" id="KW-0720">Serine protease</keyword>
<sequence>MFRGPLLGIGLAFSVSLAAMDVAQSQTAPADQGTLRGPDALSDVIEQVIDSVVLISTSEDVDGSPGEDEDAEAGPRPDAPEGGPLDEFFNDFFERQQRGEGGGSGRQTGEGSGFVIDASGTIVTNFHVVDGADRVEVAFNDGTKLAAEVVGRDKETDIAVLKVKPVAGPLKPARFGDAENLKLGQWVLAMGNPFGIGLSATSGIVSGRNRDMRTGRFDNFIQTDASINKGNSGGPLFNLAGEVVGMNTAILSPTGGSVGIGFAVPASTLRPMIDQLLKFGEVRRGYIGVRIQDVPPEVAQRVGMQGTGGALVAGVIDNGPAAEAGLKIGDIITRFDAKPVTTSRGFQRLVADAGVEREVPLEIWREGKQVSSQIKIARQAAAGPAGAAENAGVPKPPESTATIMGLDVAPLQAPARGAFSIDGTVEAGVVVVAIRAESPLKDLNIGIGDTIVEIAQRKLASPDDLSRQIEALKKDGQTSALILVATPKAEMKFIRIPLP</sequence>
<evidence type="ECO:0000256" key="5">
    <source>
        <dbReference type="ARBA" id="ARBA00022825"/>
    </source>
</evidence>
<keyword evidence="1" id="KW-0645">Protease</keyword>
<reference evidence="9 10" key="1">
    <citation type="submission" date="2023-11" db="EMBL/GenBank/DDBJ databases">
        <authorList>
            <person name="Bao R."/>
        </authorList>
    </citation>
    <scope>NUCLEOTIDE SEQUENCE [LARGE SCALE GENOMIC DNA]</scope>
    <source>
        <strain evidence="9 10">PJ23</strain>
    </source>
</reference>
<dbReference type="EC" id="3.4.21.107" evidence="9"/>
<evidence type="ECO:0000256" key="6">
    <source>
        <dbReference type="SAM" id="MobiDB-lite"/>
    </source>
</evidence>
<dbReference type="InterPro" id="IPR011782">
    <property type="entry name" value="Pept_S1C_Do"/>
</dbReference>
<dbReference type="Gene3D" id="2.30.42.10">
    <property type="match status" value="2"/>
</dbReference>
<dbReference type="RefSeq" id="WP_319843673.1">
    <property type="nucleotide sequence ID" value="NZ_JAXAFJ010000002.1"/>
</dbReference>
<accession>A0ABU4RMY7</accession>
<evidence type="ECO:0000256" key="3">
    <source>
        <dbReference type="ARBA" id="ARBA00022737"/>
    </source>
</evidence>
<dbReference type="Gene3D" id="2.40.10.120">
    <property type="match status" value="1"/>
</dbReference>
<feature type="region of interest" description="Disordered" evidence="6">
    <location>
        <begin position="56"/>
        <end position="87"/>
    </location>
</feature>
<evidence type="ECO:0000256" key="4">
    <source>
        <dbReference type="ARBA" id="ARBA00022801"/>
    </source>
</evidence>
<gene>
    <name evidence="9" type="ORF">SCD90_05765</name>
</gene>
<dbReference type="Pfam" id="PF13180">
    <property type="entry name" value="PDZ_2"/>
    <property type="match status" value="1"/>
</dbReference>
<dbReference type="Proteomes" id="UP001274321">
    <property type="component" value="Unassembled WGS sequence"/>
</dbReference>
<feature type="signal peptide" evidence="7">
    <location>
        <begin position="1"/>
        <end position="18"/>
    </location>
</feature>
<organism evidence="9 10">
    <name type="scientific">Terrihabitans rhizophilus</name>
    <dbReference type="NCBI Taxonomy" id="3092662"/>
    <lineage>
        <taxon>Bacteria</taxon>
        <taxon>Pseudomonadati</taxon>
        <taxon>Pseudomonadota</taxon>
        <taxon>Alphaproteobacteria</taxon>
        <taxon>Hyphomicrobiales</taxon>
        <taxon>Terrihabitans</taxon>
    </lineage>
</organism>
<dbReference type="InterPro" id="IPR036034">
    <property type="entry name" value="PDZ_sf"/>
</dbReference>
<dbReference type="GO" id="GO:0016787">
    <property type="term" value="F:hydrolase activity"/>
    <property type="evidence" value="ECO:0007669"/>
    <property type="project" value="UniProtKB-KW"/>
</dbReference>
<name>A0ABU4RMY7_9HYPH</name>
<dbReference type="NCBIfam" id="TIGR02037">
    <property type="entry name" value="degP_htrA_DO"/>
    <property type="match status" value="1"/>
</dbReference>
<dbReference type="InterPro" id="IPR051201">
    <property type="entry name" value="Chloro_Bact_Ser_Proteases"/>
</dbReference>
<keyword evidence="4 9" id="KW-0378">Hydrolase</keyword>
<keyword evidence="3" id="KW-0677">Repeat</keyword>
<dbReference type="PRINTS" id="PR00834">
    <property type="entry name" value="PROTEASES2C"/>
</dbReference>
<evidence type="ECO:0000256" key="2">
    <source>
        <dbReference type="ARBA" id="ARBA00022729"/>
    </source>
</evidence>
<evidence type="ECO:0000256" key="1">
    <source>
        <dbReference type="ARBA" id="ARBA00022670"/>
    </source>
</evidence>
<keyword evidence="2 7" id="KW-0732">Signal</keyword>
<feature type="chain" id="PRO_5046393562" evidence="7">
    <location>
        <begin position="19"/>
        <end position="499"/>
    </location>
</feature>
<feature type="compositionally biased region" description="Acidic residues" evidence="6">
    <location>
        <begin position="59"/>
        <end position="72"/>
    </location>
</feature>
<dbReference type="InterPro" id="IPR001478">
    <property type="entry name" value="PDZ"/>
</dbReference>
<dbReference type="InterPro" id="IPR001940">
    <property type="entry name" value="Peptidase_S1C"/>
</dbReference>
<evidence type="ECO:0000313" key="10">
    <source>
        <dbReference type="Proteomes" id="UP001274321"/>
    </source>
</evidence>
<dbReference type="PROSITE" id="PS50106">
    <property type="entry name" value="PDZ"/>
    <property type="match status" value="1"/>
</dbReference>